<dbReference type="EMBL" id="KZ613946">
    <property type="protein sequence ID" value="PMD39660.1"/>
    <property type="molecule type" value="Genomic_DNA"/>
</dbReference>
<keyword evidence="2" id="KW-1185">Reference proteome</keyword>
<sequence>MPPIRRPTVIGDREEWFEKRRNSIDTSVVFGRANTPISLAPRALSMRQRRVHFAFGVHSAPRSQDNAGSIANSDNQHRLEYALIISGEGMKHMNKTFITRIIQQKYPAITDFHWSHQRSLEMTSIRRKFHIHGTFVKILFANPRERLRAHTFVKPFILGGKMVKINEYTSRKPTPAAPSSSPATTVTDLSELMVMMFIGRSSTPQQNSDVVMEEANPAIN</sequence>
<organism evidence="1 2">
    <name type="scientific">Hyaloscypha variabilis (strain UAMH 11265 / GT02V1 / F)</name>
    <name type="common">Meliniomyces variabilis</name>
    <dbReference type="NCBI Taxonomy" id="1149755"/>
    <lineage>
        <taxon>Eukaryota</taxon>
        <taxon>Fungi</taxon>
        <taxon>Dikarya</taxon>
        <taxon>Ascomycota</taxon>
        <taxon>Pezizomycotina</taxon>
        <taxon>Leotiomycetes</taxon>
        <taxon>Helotiales</taxon>
        <taxon>Hyaloscyphaceae</taxon>
        <taxon>Hyaloscypha</taxon>
        <taxon>Hyaloscypha variabilis</taxon>
    </lineage>
</organism>
<protein>
    <submittedName>
        <fullName evidence="1">Uncharacterized protein</fullName>
    </submittedName>
</protein>
<accession>A0A2J6RMC6</accession>
<dbReference type="AlphaFoldDB" id="A0A2J6RMC6"/>
<evidence type="ECO:0000313" key="2">
    <source>
        <dbReference type="Proteomes" id="UP000235786"/>
    </source>
</evidence>
<reference evidence="1 2" key="1">
    <citation type="submission" date="2016-04" db="EMBL/GenBank/DDBJ databases">
        <title>A degradative enzymes factory behind the ericoid mycorrhizal symbiosis.</title>
        <authorList>
            <consortium name="DOE Joint Genome Institute"/>
            <person name="Martino E."/>
            <person name="Morin E."/>
            <person name="Grelet G."/>
            <person name="Kuo A."/>
            <person name="Kohler A."/>
            <person name="Daghino S."/>
            <person name="Barry K."/>
            <person name="Choi C."/>
            <person name="Cichocki N."/>
            <person name="Clum A."/>
            <person name="Copeland A."/>
            <person name="Hainaut M."/>
            <person name="Haridas S."/>
            <person name="Labutti K."/>
            <person name="Lindquist E."/>
            <person name="Lipzen A."/>
            <person name="Khouja H.-R."/>
            <person name="Murat C."/>
            <person name="Ohm R."/>
            <person name="Olson A."/>
            <person name="Spatafora J."/>
            <person name="Veneault-Fourrey C."/>
            <person name="Henrissat B."/>
            <person name="Grigoriev I."/>
            <person name="Martin F."/>
            <person name="Perotto S."/>
        </authorList>
    </citation>
    <scope>NUCLEOTIDE SEQUENCE [LARGE SCALE GENOMIC DNA]</scope>
    <source>
        <strain evidence="1 2">F</strain>
    </source>
</reference>
<dbReference type="Proteomes" id="UP000235786">
    <property type="component" value="Unassembled WGS sequence"/>
</dbReference>
<proteinExistence type="predicted"/>
<gene>
    <name evidence="1" type="ORF">L207DRAFT_583521</name>
</gene>
<evidence type="ECO:0000313" key="1">
    <source>
        <dbReference type="EMBL" id="PMD39660.1"/>
    </source>
</evidence>
<name>A0A2J6RMC6_HYAVF</name>